<protein>
    <submittedName>
        <fullName evidence="4">F-box domain-containing protein</fullName>
    </submittedName>
</protein>
<dbReference type="Pfam" id="PF17906">
    <property type="entry name" value="HTH_48"/>
    <property type="match status" value="2"/>
</dbReference>
<dbReference type="Pfam" id="PF00646">
    <property type="entry name" value="F-box"/>
    <property type="match status" value="3"/>
</dbReference>
<dbReference type="Pfam" id="PF00651">
    <property type="entry name" value="BTB"/>
    <property type="match status" value="1"/>
</dbReference>
<evidence type="ECO:0000313" key="3">
    <source>
        <dbReference type="Proteomes" id="UP000095282"/>
    </source>
</evidence>
<dbReference type="PROSITE" id="PS50097">
    <property type="entry name" value="BTB"/>
    <property type="match status" value="1"/>
</dbReference>
<dbReference type="SMART" id="SM00225">
    <property type="entry name" value="BTB"/>
    <property type="match status" value="1"/>
</dbReference>
<proteinExistence type="predicted"/>
<keyword evidence="3" id="KW-1185">Reference proteome</keyword>
<dbReference type="InterPro" id="IPR040161">
    <property type="entry name" value="FB224"/>
</dbReference>
<feature type="domain" description="F-box" evidence="2">
    <location>
        <begin position="1026"/>
        <end position="1077"/>
    </location>
</feature>
<dbReference type="SUPFAM" id="SSF54695">
    <property type="entry name" value="POZ domain"/>
    <property type="match status" value="1"/>
</dbReference>
<dbReference type="InterPro" id="IPR011333">
    <property type="entry name" value="SKP1/BTB/POZ_sf"/>
</dbReference>
<organism evidence="3 4">
    <name type="scientific">Caenorhabditis tropicalis</name>
    <dbReference type="NCBI Taxonomy" id="1561998"/>
    <lineage>
        <taxon>Eukaryota</taxon>
        <taxon>Metazoa</taxon>
        <taxon>Ecdysozoa</taxon>
        <taxon>Nematoda</taxon>
        <taxon>Chromadorea</taxon>
        <taxon>Rhabditida</taxon>
        <taxon>Rhabditina</taxon>
        <taxon>Rhabditomorpha</taxon>
        <taxon>Rhabditoidea</taxon>
        <taxon>Rhabditidae</taxon>
        <taxon>Peloderinae</taxon>
        <taxon>Caenorhabditis</taxon>
    </lineage>
</organism>
<dbReference type="STRING" id="1561998.A0A1I7UI73"/>
<evidence type="ECO:0000259" key="2">
    <source>
        <dbReference type="PROSITE" id="PS50181"/>
    </source>
</evidence>
<evidence type="ECO:0000313" key="4">
    <source>
        <dbReference type="WBParaSite" id="Csp11.Scaffold629.g9583.t1"/>
    </source>
</evidence>
<sequence length="1318" mass="153423">MSEFIKNNPSAIEVFIFYEKEKKSNGEKLNKKIWNLIGKDDELTRLFDKMTIEDEEVKRKEIRQLVAENQDNLRLCILSDVIDKKSMSQSVLNIAKIIGTFEIDCQDFEFWFNRFSSGNHDLDQKTFSDLPLLIVGNIVENLDFRAQMRLREVSHGFGNIMDQVKPSADRIYFNTDYTSPQNTLNLSICNSKADSDRFWQRIYDGEDNLKEAFDGVMILLSNPRLRLECFQWFDKQPSEMSVQFIDRIKSLNHKIESKNLESNFNGDLMIDFVKTMKPGSLEQFVFHGKFEPIHIDRLAQLDQWKKAKAVIFNVIVYDFSRCLHHFQHFEAVFVKAESISMEDLLFVKKLFIQNDKLKSFAIVVPNKPTESEIVEALGLSELYYNEEEGYSFRLYDIPGSNDYLEVCIEEIEQLVVTNQDNLRICILSDVIDKEPMIESVLSIAKMIGTYDIDWQDFEFWFNRFSSGNWNLDQKTFSDLPIEVIENIVEKLDFGSKMRLREVSSGLRNIVDQVRPSIDQLYCGFYHKDSQNTLTLKIRQDPESDGYCKRFYDREDNFKIAFDGIKTLFSNPRLREVNEKLMEILNSLNHKIEIVHLEASLDGDLMIDLLKSVKSGTLEHIEFQGEYELIHIDRLAQLDQWKKAKTVYFRREIFDFFRCLHHFQHFEEVLVAVKSLSINDILLVKKLSIQNEKLKKFLIFYGSKPSVLEIGEALGKTTPKMSVSEELFAKSDKTDAILVVDGKKLHVNKAVLSCHSDYFDALFDSDTVINEDSIPEYPIQYADLNDFIALLSLVHHRNPILPTAKNAEILLEMADQFLLPSATRHVELFICSSPAIAQIKKLELADKYNLDILLNRAVLEYKRVKDVVAMRQFLKFSDKTKAAIFDRMIDLQSEKDKISVQMSKFIKNHPSAIEVWMFYQRGKEKDGLYERLCKIIGENGISEEEFKKQFDKMTMEDKESHRKEIKQLVVNNQANLRLCILSDVIDKKSIAESILNIARIFGTLDIDSQDFEFWFNRFSSGDWNLDQKTFSDLPLFIVSNITEKLNLPSRMRLRRVSRGLPNIVDQVKLSIDQLIYEIEQKGSQITLKIITHKFETPVESWGRCYYGEDELKIAFDGMKTLFSNPRLQLKSFHWKNHLSSEIDVQFLDIINSLNHKIEIVELSAKLNGGPMIDLLKAVKPGTLEVISFQGKFESKDIDLLAGLDQWKKAKSVCIFEPIPDFSRCLHHFRYFERVDMVVESISMNDNFFVKSLFCDKLKCVRIYTDNKPPKSEIVKALGLTKLRFKDIYFYRLYDFPGANEYLDVSITIFGIDFYGDNSL</sequence>
<dbReference type="PANTHER" id="PTHR23015">
    <property type="entry name" value="UNCHARACTERIZED C.ELEGANS PROTEIN"/>
    <property type="match status" value="1"/>
</dbReference>
<evidence type="ECO:0000259" key="1">
    <source>
        <dbReference type="PROSITE" id="PS50097"/>
    </source>
</evidence>
<feature type="domain" description="F-box" evidence="2">
    <location>
        <begin position="124"/>
        <end position="175"/>
    </location>
</feature>
<dbReference type="CDD" id="cd22150">
    <property type="entry name" value="F-box_CeFBXA-like"/>
    <property type="match status" value="3"/>
</dbReference>
<dbReference type="InterPro" id="IPR041426">
    <property type="entry name" value="Mos1_HTH"/>
</dbReference>
<dbReference type="InterPro" id="IPR000210">
    <property type="entry name" value="BTB/POZ_dom"/>
</dbReference>
<feature type="domain" description="BTB" evidence="1">
    <location>
        <begin position="733"/>
        <end position="802"/>
    </location>
</feature>
<name>A0A1I7UI73_9PELO</name>
<dbReference type="PROSITE" id="PS50181">
    <property type="entry name" value="FBOX"/>
    <property type="match status" value="3"/>
</dbReference>
<dbReference type="InterPro" id="IPR001810">
    <property type="entry name" value="F-box_dom"/>
</dbReference>
<dbReference type="Pfam" id="PF01827">
    <property type="entry name" value="FTH"/>
    <property type="match status" value="3"/>
</dbReference>
<dbReference type="GO" id="GO:0045087">
    <property type="term" value="P:innate immune response"/>
    <property type="evidence" value="ECO:0007669"/>
    <property type="project" value="TreeGrafter"/>
</dbReference>
<accession>A0A1I7UI73</accession>
<reference evidence="4" key="1">
    <citation type="submission" date="2016-11" db="UniProtKB">
        <authorList>
            <consortium name="WormBaseParasite"/>
        </authorList>
    </citation>
    <scope>IDENTIFICATION</scope>
</reference>
<feature type="domain" description="F-box" evidence="2">
    <location>
        <begin position="473"/>
        <end position="524"/>
    </location>
</feature>
<dbReference type="InterPro" id="IPR002900">
    <property type="entry name" value="DUF38/FTH_CAE_spp"/>
</dbReference>
<dbReference type="WBParaSite" id="Csp11.Scaffold629.g9583.t1">
    <property type="protein sequence ID" value="Csp11.Scaffold629.g9583.t1"/>
    <property type="gene ID" value="Csp11.Scaffold629.g9583"/>
</dbReference>
<dbReference type="SMART" id="SM00256">
    <property type="entry name" value="FBOX"/>
    <property type="match status" value="3"/>
</dbReference>
<dbReference type="Proteomes" id="UP000095282">
    <property type="component" value="Unplaced"/>
</dbReference>
<dbReference type="CDD" id="cd18186">
    <property type="entry name" value="BTB_POZ_ZBTB_KLHL-like"/>
    <property type="match status" value="1"/>
</dbReference>
<dbReference type="PANTHER" id="PTHR23015:SF4">
    <property type="entry name" value="DUF38 DOMAIN-CONTAINING PROTEIN-RELATED"/>
    <property type="match status" value="1"/>
</dbReference>
<dbReference type="Gene3D" id="3.30.710.10">
    <property type="entry name" value="Potassium Channel Kv1.1, Chain A"/>
    <property type="match status" value="1"/>
</dbReference>
<dbReference type="eggNOG" id="ENOG502TJJI">
    <property type="taxonomic scope" value="Eukaryota"/>
</dbReference>